<feature type="region of interest" description="Disordered" evidence="1">
    <location>
        <begin position="525"/>
        <end position="549"/>
    </location>
</feature>
<feature type="region of interest" description="Disordered" evidence="1">
    <location>
        <begin position="831"/>
        <end position="859"/>
    </location>
</feature>
<dbReference type="SUPFAM" id="SSF51197">
    <property type="entry name" value="Clavaminate synthase-like"/>
    <property type="match status" value="1"/>
</dbReference>
<evidence type="ECO:0000313" key="3">
    <source>
        <dbReference type="EMBL" id="KAJ0393205.1"/>
    </source>
</evidence>
<dbReference type="Gene3D" id="2.60.120.650">
    <property type="entry name" value="Cupin"/>
    <property type="match status" value="1"/>
</dbReference>
<evidence type="ECO:0000313" key="4">
    <source>
        <dbReference type="Proteomes" id="UP001209570"/>
    </source>
</evidence>
<dbReference type="GO" id="GO:0005737">
    <property type="term" value="C:cytoplasm"/>
    <property type="evidence" value="ECO:0007669"/>
    <property type="project" value="TreeGrafter"/>
</dbReference>
<keyword evidence="4" id="KW-1185">Reference proteome</keyword>
<evidence type="ECO:0000259" key="2">
    <source>
        <dbReference type="PROSITE" id="PS51184"/>
    </source>
</evidence>
<dbReference type="InterPro" id="IPR041667">
    <property type="entry name" value="Cupin_8"/>
</dbReference>
<protein>
    <recommendedName>
        <fullName evidence="2">JmjC domain-containing protein</fullName>
    </recommendedName>
</protein>
<sequence length="985" mass="111699">MFCQPALAHSAFRGLHDELLAYWTLFCDVDDLLTLARVNSVFYVFAREEPLWMLHCLRLHGGAFSFHQSWRLTTFFPRPERRPAGLPASLPPPLQVRGFGSDFLYRRWCRCHMPLAAFVPPTPTPALPAVQRMRRLDVRALSYRQFYEQYARVPFILENAISSWPATARWTLEQLAERFSDAALRHRITHNLDTDTAASSAMAMPDYAAYLRHQADETPLYIFDPRFGEKMPELLRDYDVASLRVFREDLLGLLQNASKDTETANAKGSLSPDFRWLVIGPQRSGAPWHTDPARTSAWNALLQGRKRWALYPPGHPPPGVGATTRDRRSGRESVLDMTSLAWYLHVYPTLAPHERPLEVLQEPGDVIYVPSGWWHLVLNLETTVAVTHNFVDSHNLVAFASDLLEDGQDDALMRLQQGLKAAGRRDTYDVFRMLTVPRQHGFRSHEAYTATFRVVEQWKPRLATVLRRHRLPRPAARAQRSLKSVTARVNPAFAVDGAWLVKFYSEFNQDWGEFSIAAYLSPNFDEDEDDDKNDSPKRRRQTTGEAMEPHQLKTAMSLRYAMEECFRIERSVYELLAAAAERPELRELAAMVPAMAHASHLLDVSDVDDADGDGSFWRWPYVVMTYRRDLVGIRSLLRKGGATPESWQRLARWLSAEFLPRLHRVPLPQDGHWRGLYGHDKASWRWYSHYLLLRRKNALAFHLGENAVPPQLLNALEAFLPPATREGIERLVLPAWHSDAAPVLLHGDLTDENVLGSAARQPASADADAGRERLVAWLRAIGCDTFVALLTEQHELTAATMALVSESQLEAIGVPLGPRLAMLNALDRLATEPCDEDSDSDSDDSDDDEDDEDTGVLTDPAAVAAIKSQRQKRFYGAHDWTPSFVIDFADAKTGDPLYDLVAILFAALHGDPALWRVTLATPYWQEYLAREGGGDLRLRFLRLVLLHPSRSVQALFHFFPEATRCLSWEQVADVVFGELFQPMAP</sequence>
<accession>A0AAD5LC08</accession>
<reference evidence="3" key="1">
    <citation type="submission" date="2021-12" db="EMBL/GenBank/DDBJ databases">
        <title>Prjna785345.</title>
        <authorList>
            <person name="Rujirawat T."/>
            <person name="Krajaejun T."/>
        </authorList>
    </citation>
    <scope>NUCLEOTIDE SEQUENCE</scope>
    <source>
        <strain evidence="3">Pi057C3</strain>
    </source>
</reference>
<dbReference type="Pfam" id="PF13621">
    <property type="entry name" value="Cupin_8"/>
    <property type="match status" value="1"/>
</dbReference>
<evidence type="ECO:0000256" key="1">
    <source>
        <dbReference type="SAM" id="MobiDB-lite"/>
    </source>
</evidence>
<dbReference type="SUPFAM" id="SSF47769">
    <property type="entry name" value="SAM/Pointed domain"/>
    <property type="match status" value="1"/>
</dbReference>
<gene>
    <name evidence="3" type="ORF">P43SY_004609</name>
</gene>
<dbReference type="PANTHER" id="PTHR12480">
    <property type="entry name" value="ARGININE DEMETHYLASE AND LYSYL-HYDROXYLASE JMJD"/>
    <property type="match status" value="1"/>
</dbReference>
<dbReference type="Gene3D" id="1.10.150.50">
    <property type="entry name" value="Transcription Factor, Ets-1"/>
    <property type="match status" value="1"/>
</dbReference>
<feature type="compositionally biased region" description="Acidic residues" evidence="1">
    <location>
        <begin position="833"/>
        <end position="854"/>
    </location>
</feature>
<feature type="domain" description="JmjC" evidence="2">
    <location>
        <begin position="229"/>
        <end position="407"/>
    </location>
</feature>
<dbReference type="InterPro" id="IPR050910">
    <property type="entry name" value="JMJD6_ArgDemeth/LysHydrox"/>
</dbReference>
<dbReference type="SMART" id="SM00558">
    <property type="entry name" value="JmjC"/>
    <property type="match status" value="1"/>
</dbReference>
<comment type="caution">
    <text evidence="3">The sequence shown here is derived from an EMBL/GenBank/DDBJ whole genome shotgun (WGS) entry which is preliminary data.</text>
</comment>
<dbReference type="InterPro" id="IPR001660">
    <property type="entry name" value="SAM"/>
</dbReference>
<dbReference type="CDD" id="cd09487">
    <property type="entry name" value="SAM_superfamily"/>
    <property type="match status" value="1"/>
</dbReference>
<organism evidence="3 4">
    <name type="scientific">Pythium insidiosum</name>
    <name type="common">Pythiosis disease agent</name>
    <dbReference type="NCBI Taxonomy" id="114742"/>
    <lineage>
        <taxon>Eukaryota</taxon>
        <taxon>Sar</taxon>
        <taxon>Stramenopiles</taxon>
        <taxon>Oomycota</taxon>
        <taxon>Peronosporomycetes</taxon>
        <taxon>Pythiales</taxon>
        <taxon>Pythiaceae</taxon>
        <taxon>Pythium</taxon>
    </lineage>
</organism>
<dbReference type="PANTHER" id="PTHR12480:SF35">
    <property type="entry name" value="TRANSCRIPTION FACTOR JUMONJI, JMJC DOMAIN-CONTAINING PROTEIN"/>
    <property type="match status" value="1"/>
</dbReference>
<dbReference type="Proteomes" id="UP001209570">
    <property type="component" value="Unassembled WGS sequence"/>
</dbReference>
<dbReference type="Pfam" id="PF00536">
    <property type="entry name" value="SAM_1"/>
    <property type="match status" value="1"/>
</dbReference>
<proteinExistence type="predicted"/>
<dbReference type="InterPro" id="IPR013761">
    <property type="entry name" value="SAM/pointed_sf"/>
</dbReference>
<dbReference type="InterPro" id="IPR003347">
    <property type="entry name" value="JmjC_dom"/>
</dbReference>
<dbReference type="EMBL" id="JAKCXM010000517">
    <property type="protein sequence ID" value="KAJ0393205.1"/>
    <property type="molecule type" value="Genomic_DNA"/>
</dbReference>
<dbReference type="PROSITE" id="PS51184">
    <property type="entry name" value="JMJC"/>
    <property type="match status" value="1"/>
</dbReference>
<name>A0AAD5LC08_PYTIN</name>
<dbReference type="AlphaFoldDB" id="A0AAD5LC08"/>